<evidence type="ECO:0000313" key="1">
    <source>
        <dbReference type="EMBL" id="KJL17606.1"/>
    </source>
</evidence>
<sequence>MLGEVMGQAATDFANRALSTREEARVSTVLDLAAEEISRRLRDGESFRDDGFFDPGSQDADEVLEGVLRAAQAEHQQKKLPHLARVFANIAFDPPLSAEVANLVIRQAESISWLEMCLVSLISRPEEFPLPAAGLKNDGSTWNDWAVTDSFNSMIGDGGLLYYPPRHPERSLPGFDMRLSSVKLSSRGTLLAGLMDLETIERSEIAAPYEVLVRFATEFEDEGA</sequence>
<dbReference type="AlphaFoldDB" id="A0A0F0KE95"/>
<keyword evidence="2" id="KW-1185">Reference proteome</keyword>
<proteinExistence type="predicted"/>
<organism evidence="1 2">
    <name type="scientific">Microbacterium foliorum</name>
    <dbReference type="NCBI Taxonomy" id="104336"/>
    <lineage>
        <taxon>Bacteria</taxon>
        <taxon>Bacillati</taxon>
        <taxon>Actinomycetota</taxon>
        <taxon>Actinomycetes</taxon>
        <taxon>Micrococcales</taxon>
        <taxon>Microbacteriaceae</taxon>
        <taxon>Microbacterium</taxon>
    </lineage>
</organism>
<dbReference type="PATRIC" id="fig|104336.4.peg.2745"/>
<reference evidence="1 2" key="1">
    <citation type="submission" date="2015-02" db="EMBL/GenBank/DDBJ databases">
        <title>Draft genome sequences of ten Microbacterium spp. with emphasis on heavy metal contaminated environments.</title>
        <authorList>
            <person name="Corretto E."/>
        </authorList>
    </citation>
    <scope>NUCLEOTIDE SEQUENCE [LARGE SCALE GENOMIC DNA]</scope>
    <source>
        <strain evidence="1 2">DSM 12966</strain>
    </source>
</reference>
<evidence type="ECO:0000313" key="2">
    <source>
        <dbReference type="Proteomes" id="UP000033572"/>
    </source>
</evidence>
<dbReference type="Proteomes" id="UP000033572">
    <property type="component" value="Unassembled WGS sequence"/>
</dbReference>
<name>A0A0F0KE95_9MICO</name>
<protein>
    <submittedName>
        <fullName evidence="1">Uncharacterized protein</fullName>
    </submittedName>
</protein>
<accession>A0A0F0KE95</accession>
<gene>
    <name evidence="1" type="ORF">RN50_02703</name>
</gene>
<dbReference type="KEGG" id="mfol:DXT68_08700"/>
<dbReference type="EMBL" id="JYIU01000046">
    <property type="protein sequence ID" value="KJL17606.1"/>
    <property type="molecule type" value="Genomic_DNA"/>
</dbReference>
<comment type="caution">
    <text evidence="1">The sequence shown here is derived from an EMBL/GenBank/DDBJ whole genome shotgun (WGS) entry which is preliminary data.</text>
</comment>